<sequence length="591" mass="64784">MTILGDFLEYVRSAEVIESPPYHNAGPPANSRSHVAAWPRENEKNDHDHDTPSTKYNDDTRYLESTQSSFDAQAQAQGGALYRDGKLILQPAPTQDPRDPLNLPLSRKVLACFCLSCFGALAAAAELILGAMLPVFALEYSGIDPKLLKSLTASGGLPAGTDPLKYLSMLPNAPPIVEIYLLASLPVLVIGLSNLLLVPLAISVGRRPVVLTTGVVAILGCIWAGNSRSLPSHLLARCVQAVGAGTVESLIPFVLQDMVFVHQRNSWISGVFAAQGVIIIVLGVATPQIIIDLSWRYMYFLTAAGAAFFLIGVFFFMPETRWERTRAEMNGVPRNESGYKHAPRTFRYNIAFFHGEMQWRKGWNAFIDTLRTFFYPHIFFITMLNSVMIACAFAAGYTVGPALITAPWSWNFLLLGLCLVPVLIAAIAVALVTGKAADWVANRIAKKRGARLPENQLVNIIFPTLCGIVGSVIFGLAGSNQQDYSYFTFLAGFGMMAFGFLGANTIGAVYVLECYPHLAGPALVNIASFRCLLAFILSFKISDWVVEMGYFHAMMIYTGLLSAFALLVPVVYIYGPAWRRRWPADHFGDDM</sequence>
<feature type="transmembrane region" description="Helical" evidence="5">
    <location>
        <begin position="412"/>
        <end position="436"/>
    </location>
</feature>
<dbReference type="Proteomes" id="UP001230504">
    <property type="component" value="Unassembled WGS sequence"/>
</dbReference>
<dbReference type="AlphaFoldDB" id="A0AAD8PSP9"/>
<dbReference type="EMBL" id="JAHLJV010000067">
    <property type="protein sequence ID" value="KAK1579389.1"/>
    <property type="molecule type" value="Genomic_DNA"/>
</dbReference>
<feature type="transmembrane region" description="Helical" evidence="5">
    <location>
        <begin position="457"/>
        <end position="478"/>
    </location>
</feature>
<dbReference type="GO" id="GO:0005886">
    <property type="term" value="C:plasma membrane"/>
    <property type="evidence" value="ECO:0007669"/>
    <property type="project" value="TreeGrafter"/>
</dbReference>
<dbReference type="InterPro" id="IPR036259">
    <property type="entry name" value="MFS_trans_sf"/>
</dbReference>
<protein>
    <submittedName>
        <fullName evidence="7">Major facilitator superfamily transporter</fullName>
    </submittedName>
</protein>
<dbReference type="PANTHER" id="PTHR23502:SF164">
    <property type="entry name" value="MAJOR FACILITATOR SUPERFAMILY (MFS) PROFILE DOMAIN-CONTAINING PROTEIN"/>
    <property type="match status" value="1"/>
</dbReference>
<keyword evidence="8" id="KW-1185">Reference proteome</keyword>
<dbReference type="GO" id="GO:0022857">
    <property type="term" value="F:transmembrane transporter activity"/>
    <property type="evidence" value="ECO:0007669"/>
    <property type="project" value="InterPro"/>
</dbReference>
<keyword evidence="2 5" id="KW-0812">Transmembrane</keyword>
<organism evidence="7 8">
    <name type="scientific">Colletotrichum navitas</name>
    <dbReference type="NCBI Taxonomy" id="681940"/>
    <lineage>
        <taxon>Eukaryota</taxon>
        <taxon>Fungi</taxon>
        <taxon>Dikarya</taxon>
        <taxon>Ascomycota</taxon>
        <taxon>Pezizomycotina</taxon>
        <taxon>Sordariomycetes</taxon>
        <taxon>Hypocreomycetidae</taxon>
        <taxon>Glomerellales</taxon>
        <taxon>Glomerellaceae</taxon>
        <taxon>Colletotrichum</taxon>
        <taxon>Colletotrichum graminicola species complex</taxon>
    </lineage>
</organism>
<feature type="transmembrane region" description="Helical" evidence="5">
    <location>
        <begin position="267"/>
        <end position="291"/>
    </location>
</feature>
<dbReference type="InterPro" id="IPR020846">
    <property type="entry name" value="MFS_dom"/>
</dbReference>
<comment type="caution">
    <text evidence="7">The sequence shown here is derived from an EMBL/GenBank/DDBJ whole genome shotgun (WGS) entry which is preliminary data.</text>
</comment>
<proteinExistence type="predicted"/>
<feature type="transmembrane region" description="Helical" evidence="5">
    <location>
        <begin position="484"/>
        <end position="511"/>
    </location>
</feature>
<comment type="subcellular location">
    <subcellularLocation>
        <location evidence="1">Membrane</location>
        <topology evidence="1">Multi-pass membrane protein</topology>
    </subcellularLocation>
</comment>
<dbReference type="Gene3D" id="1.20.1250.20">
    <property type="entry name" value="MFS general substrate transporter like domains"/>
    <property type="match status" value="1"/>
</dbReference>
<feature type="transmembrane region" description="Helical" evidence="5">
    <location>
        <begin position="378"/>
        <end position="400"/>
    </location>
</feature>
<dbReference type="PROSITE" id="PS50850">
    <property type="entry name" value="MFS"/>
    <property type="match status" value="1"/>
</dbReference>
<evidence type="ECO:0000259" key="6">
    <source>
        <dbReference type="PROSITE" id="PS50850"/>
    </source>
</evidence>
<feature type="transmembrane region" description="Helical" evidence="5">
    <location>
        <begin position="551"/>
        <end position="574"/>
    </location>
</feature>
<dbReference type="RefSeq" id="XP_060410524.1">
    <property type="nucleotide sequence ID" value="XM_060564792.1"/>
</dbReference>
<dbReference type="InterPro" id="IPR011701">
    <property type="entry name" value="MFS"/>
</dbReference>
<evidence type="ECO:0000256" key="5">
    <source>
        <dbReference type="SAM" id="Phobius"/>
    </source>
</evidence>
<name>A0AAD8PSP9_9PEZI</name>
<evidence type="ECO:0000313" key="7">
    <source>
        <dbReference type="EMBL" id="KAK1579389.1"/>
    </source>
</evidence>
<keyword evidence="4 5" id="KW-0472">Membrane</keyword>
<dbReference type="PANTHER" id="PTHR23502">
    <property type="entry name" value="MAJOR FACILITATOR SUPERFAMILY"/>
    <property type="match status" value="1"/>
</dbReference>
<dbReference type="Pfam" id="PF07690">
    <property type="entry name" value="MFS_1"/>
    <property type="match status" value="1"/>
</dbReference>
<keyword evidence="3 5" id="KW-1133">Transmembrane helix</keyword>
<feature type="transmembrane region" description="Helical" evidence="5">
    <location>
        <begin position="179"/>
        <end position="202"/>
    </location>
</feature>
<accession>A0AAD8PSP9</accession>
<evidence type="ECO:0000256" key="2">
    <source>
        <dbReference type="ARBA" id="ARBA00022692"/>
    </source>
</evidence>
<evidence type="ECO:0000256" key="3">
    <source>
        <dbReference type="ARBA" id="ARBA00022989"/>
    </source>
</evidence>
<feature type="transmembrane region" description="Helical" evidence="5">
    <location>
        <begin position="518"/>
        <end position="539"/>
    </location>
</feature>
<feature type="domain" description="Major facilitator superfamily (MFS) profile" evidence="6">
    <location>
        <begin position="118"/>
        <end position="577"/>
    </location>
</feature>
<feature type="transmembrane region" description="Helical" evidence="5">
    <location>
        <begin position="297"/>
        <end position="317"/>
    </location>
</feature>
<reference evidence="7" key="1">
    <citation type="submission" date="2021-06" db="EMBL/GenBank/DDBJ databases">
        <title>Comparative genomics, transcriptomics and evolutionary studies reveal genomic signatures of adaptation to plant cell wall in hemibiotrophic fungi.</title>
        <authorList>
            <consortium name="DOE Joint Genome Institute"/>
            <person name="Baroncelli R."/>
            <person name="Diaz J.F."/>
            <person name="Benocci T."/>
            <person name="Peng M."/>
            <person name="Battaglia E."/>
            <person name="Haridas S."/>
            <person name="Andreopoulos W."/>
            <person name="Labutti K."/>
            <person name="Pangilinan J."/>
            <person name="Floch G.L."/>
            <person name="Makela M.R."/>
            <person name="Henrissat B."/>
            <person name="Grigoriev I.V."/>
            <person name="Crouch J.A."/>
            <person name="De Vries R.P."/>
            <person name="Sukno S.A."/>
            <person name="Thon M.R."/>
        </authorList>
    </citation>
    <scope>NUCLEOTIDE SEQUENCE</scope>
    <source>
        <strain evidence="7">CBS 125086</strain>
    </source>
</reference>
<evidence type="ECO:0000256" key="4">
    <source>
        <dbReference type="ARBA" id="ARBA00023136"/>
    </source>
</evidence>
<feature type="transmembrane region" description="Helical" evidence="5">
    <location>
        <begin position="109"/>
        <end position="137"/>
    </location>
</feature>
<evidence type="ECO:0000256" key="1">
    <source>
        <dbReference type="ARBA" id="ARBA00004141"/>
    </source>
</evidence>
<dbReference type="GeneID" id="85449032"/>
<dbReference type="SUPFAM" id="SSF103473">
    <property type="entry name" value="MFS general substrate transporter"/>
    <property type="match status" value="1"/>
</dbReference>
<gene>
    <name evidence="7" type="ORF">LY79DRAFT_694144</name>
</gene>
<evidence type="ECO:0000313" key="8">
    <source>
        <dbReference type="Proteomes" id="UP001230504"/>
    </source>
</evidence>